<evidence type="ECO:0000313" key="4">
    <source>
        <dbReference type="Proteomes" id="UP001320972"/>
    </source>
</evidence>
<dbReference type="PANTHER" id="PTHR43377:SF1">
    <property type="entry name" value="BILIVERDIN REDUCTASE A"/>
    <property type="match status" value="1"/>
</dbReference>
<feature type="domain" description="Gfo/Idh/MocA-like oxidoreductase C-terminal" evidence="2">
    <location>
        <begin position="165"/>
        <end position="350"/>
    </location>
</feature>
<evidence type="ECO:0000313" key="3">
    <source>
        <dbReference type="EMBL" id="MCU4975484.1"/>
    </source>
</evidence>
<proteinExistence type="predicted"/>
<comment type="caution">
    <text evidence="3">The sequence shown here is derived from an EMBL/GenBank/DDBJ whole genome shotgun (WGS) entry which is preliminary data.</text>
</comment>
<gene>
    <name evidence="3" type="ORF">OB955_22605</name>
</gene>
<organism evidence="3 4">
    <name type="scientific">Natronoglomus mannanivorans</name>
    <dbReference type="NCBI Taxonomy" id="2979990"/>
    <lineage>
        <taxon>Archaea</taxon>
        <taxon>Methanobacteriati</taxon>
        <taxon>Methanobacteriota</taxon>
        <taxon>Stenosarchaea group</taxon>
        <taxon>Halobacteria</taxon>
        <taxon>Halobacteriales</taxon>
        <taxon>Natrialbaceae</taxon>
        <taxon>Natronoglomus</taxon>
    </lineage>
</organism>
<dbReference type="RefSeq" id="WP_338009202.1">
    <property type="nucleotide sequence ID" value="NZ_JAOPKB010000019.1"/>
</dbReference>
<dbReference type="Gene3D" id="3.40.50.720">
    <property type="entry name" value="NAD(P)-binding Rossmann-like Domain"/>
    <property type="match status" value="1"/>
</dbReference>
<dbReference type="Pfam" id="PF01408">
    <property type="entry name" value="GFO_IDH_MocA"/>
    <property type="match status" value="1"/>
</dbReference>
<keyword evidence="4" id="KW-1185">Reference proteome</keyword>
<dbReference type="InterPro" id="IPR051450">
    <property type="entry name" value="Gfo/Idh/MocA_Oxidoreductases"/>
</dbReference>
<dbReference type="InterPro" id="IPR000683">
    <property type="entry name" value="Gfo/Idh/MocA-like_OxRdtase_N"/>
</dbReference>
<dbReference type="InterPro" id="IPR004104">
    <property type="entry name" value="Gfo/Idh/MocA-like_OxRdtase_C"/>
</dbReference>
<evidence type="ECO:0000259" key="1">
    <source>
        <dbReference type="Pfam" id="PF01408"/>
    </source>
</evidence>
<dbReference type="Pfam" id="PF02894">
    <property type="entry name" value="GFO_IDH_MocA_C"/>
    <property type="match status" value="1"/>
</dbReference>
<feature type="domain" description="Gfo/Idh/MocA-like oxidoreductase N-terminal" evidence="1">
    <location>
        <begin position="24"/>
        <end position="126"/>
    </location>
</feature>
<evidence type="ECO:0000259" key="2">
    <source>
        <dbReference type="Pfam" id="PF02894"/>
    </source>
</evidence>
<dbReference type="PANTHER" id="PTHR43377">
    <property type="entry name" value="BILIVERDIN REDUCTASE A"/>
    <property type="match status" value="1"/>
</dbReference>
<dbReference type="SUPFAM" id="SSF51735">
    <property type="entry name" value="NAD(P)-binding Rossmann-fold domains"/>
    <property type="match status" value="1"/>
</dbReference>
<sequence>MTYSVIHVGIGNQGINWCEHYLPRNVEKGLIDVVAAVDIDEDALERAKPHLDLSDEQCYTDLERAFEEHSVDICTVATPPSVHEAAVDVALEHDAHVLCEKPIADTLEASVRIAEKVEWSGKKMGVTMSHRFDRDKTTLRRELRSGDHGRLDYLVLRFTCNCRSFGSWGGEWKYEMDDPLLVSGGIHHLDILADLAESRCETVYANTWNPPWGDFAGNAQALLNLMFENGVKATYEGAKTNAACVNGWGHEYIRAESEDATLVLDERELVRYPYDPDEEPQAARGVDPDDGHRIPLHERETWTNAWLVEQFVDWIDGGERMATNVRDNLYSTATVFAAIESDRRGEPVDVQEFLRDARTRAAD</sequence>
<accession>A0ABT2QKS6</accession>
<dbReference type="InterPro" id="IPR036291">
    <property type="entry name" value="NAD(P)-bd_dom_sf"/>
</dbReference>
<reference evidence="3 4" key="1">
    <citation type="submission" date="2022-09" db="EMBL/GenBank/DDBJ databases">
        <title>Enrichment on poylsaccharides allowed isolation of novel metabolic and taxonomic groups of Haloarchaea.</title>
        <authorList>
            <person name="Sorokin D.Y."/>
            <person name="Elcheninov A.G."/>
            <person name="Khizhniak T.V."/>
            <person name="Kolganova T.V."/>
            <person name="Kublanov I.V."/>
        </authorList>
    </citation>
    <scope>NUCLEOTIDE SEQUENCE [LARGE SCALE GENOMIC DNA]</scope>
    <source>
        <strain evidence="3 4">AArc-m2/3/4</strain>
    </source>
</reference>
<dbReference type="Proteomes" id="UP001320972">
    <property type="component" value="Unassembled WGS sequence"/>
</dbReference>
<dbReference type="EMBL" id="JAOPKB010000019">
    <property type="protein sequence ID" value="MCU4975484.1"/>
    <property type="molecule type" value="Genomic_DNA"/>
</dbReference>
<name>A0ABT2QKS6_9EURY</name>
<dbReference type="Gene3D" id="3.30.360.10">
    <property type="entry name" value="Dihydrodipicolinate Reductase, domain 2"/>
    <property type="match status" value="1"/>
</dbReference>
<dbReference type="SUPFAM" id="SSF55347">
    <property type="entry name" value="Glyceraldehyde-3-phosphate dehydrogenase-like, C-terminal domain"/>
    <property type="match status" value="1"/>
</dbReference>
<protein>
    <submittedName>
        <fullName evidence="3">Gfo/Idh/MocA family oxidoreductase</fullName>
    </submittedName>
</protein>